<dbReference type="STRING" id="1477437.SAMN05444682_101626"/>
<dbReference type="EMBL" id="FOQO01000001">
    <property type="protein sequence ID" value="SFH89883.1"/>
    <property type="molecule type" value="Genomic_DNA"/>
</dbReference>
<organism evidence="1 2">
    <name type="scientific">Parapedobacter indicus</name>
    <dbReference type="NCBI Taxonomy" id="1477437"/>
    <lineage>
        <taxon>Bacteria</taxon>
        <taxon>Pseudomonadati</taxon>
        <taxon>Bacteroidota</taxon>
        <taxon>Sphingobacteriia</taxon>
        <taxon>Sphingobacteriales</taxon>
        <taxon>Sphingobacteriaceae</taxon>
        <taxon>Parapedobacter</taxon>
    </lineage>
</organism>
<gene>
    <name evidence="1" type="ORF">SAMN05444682_101626</name>
</gene>
<protein>
    <submittedName>
        <fullName evidence="1">Uncharacterized protein</fullName>
    </submittedName>
</protein>
<accession>A0A1I3DTA6</accession>
<dbReference type="AlphaFoldDB" id="A0A1I3DTA6"/>
<keyword evidence="2" id="KW-1185">Reference proteome</keyword>
<dbReference type="RefSeq" id="WP_090624062.1">
    <property type="nucleotide sequence ID" value="NZ_FOQO01000001.1"/>
</dbReference>
<proteinExistence type="predicted"/>
<evidence type="ECO:0000313" key="2">
    <source>
        <dbReference type="Proteomes" id="UP000198670"/>
    </source>
</evidence>
<dbReference type="OrthoDB" id="1243758at2"/>
<name>A0A1I3DTA6_9SPHI</name>
<reference evidence="1 2" key="1">
    <citation type="submission" date="2016-10" db="EMBL/GenBank/DDBJ databases">
        <authorList>
            <person name="de Groot N.N."/>
        </authorList>
    </citation>
    <scope>NUCLEOTIDE SEQUENCE [LARGE SCALE GENOMIC DNA]</scope>
    <source>
        <strain evidence="1 2">RK1</strain>
    </source>
</reference>
<evidence type="ECO:0000313" key="1">
    <source>
        <dbReference type="EMBL" id="SFH89883.1"/>
    </source>
</evidence>
<dbReference type="Proteomes" id="UP000198670">
    <property type="component" value="Unassembled WGS sequence"/>
</dbReference>
<sequence>MKRFIAITLLSFAVFYARGQIYIDPAVAAATGVHAGVMNSQLNSVNNNLTLIQRGQLAVTGQLLIVNDLQDKIYKGLSEVSGVVRSLLTVKDIASISLDIVNDVEKAMNIARGNPVLLLFAEAGAREFKTRATNLSAEVSAFILKGGKDNLMDSGERAKLLNRIRTELTILRGVAFGMHRSMYWAKQRGILNSLNPYAGFINIDKQIADDIIFNSRLLKR</sequence>